<proteinExistence type="predicted"/>
<evidence type="ECO:0000313" key="1">
    <source>
        <dbReference type="EMBL" id="RKP01381.1"/>
    </source>
</evidence>
<feature type="non-terminal residue" evidence="1">
    <location>
        <position position="203"/>
    </location>
</feature>
<accession>A0A4P9X8S9</accession>
<sequence>EQYRIVDEKTVYKRYIRILSRTTEHPVTQVRTDWDIVGSAYPLFCVVFPFFTATQSTRLVREYMQGPNTFAYTLAAGAFEAHKHTSPLVAAQREMSEEARLRGGRYVNLAQLDDAAELAEAAHWTDPAVLAKLPLELKWGTNRFVPYLCIDPEDDPTPYDRDAEEADMTVVQVTIAELRQLILRGQVLLPSVQTIWCGLEWLR</sequence>
<reference evidence="2" key="1">
    <citation type="journal article" date="2018" name="Nat. Microbiol.">
        <title>Leveraging single-cell genomics to expand the fungal tree of life.</title>
        <authorList>
            <person name="Ahrendt S.R."/>
            <person name="Quandt C.A."/>
            <person name="Ciobanu D."/>
            <person name="Clum A."/>
            <person name="Salamov A."/>
            <person name="Andreopoulos B."/>
            <person name="Cheng J.F."/>
            <person name="Woyke T."/>
            <person name="Pelin A."/>
            <person name="Henrissat B."/>
            <person name="Reynolds N.K."/>
            <person name="Benny G.L."/>
            <person name="Smith M.E."/>
            <person name="James T.Y."/>
            <person name="Grigoriev I.V."/>
        </authorList>
    </citation>
    <scope>NUCLEOTIDE SEQUENCE [LARGE SCALE GENOMIC DNA]</scope>
    <source>
        <strain evidence="2">ATCC 52028</strain>
    </source>
</reference>
<feature type="non-terminal residue" evidence="1">
    <location>
        <position position="1"/>
    </location>
</feature>
<organism evidence="1 2">
    <name type="scientific">Caulochytrium protostelioides</name>
    <dbReference type="NCBI Taxonomy" id="1555241"/>
    <lineage>
        <taxon>Eukaryota</taxon>
        <taxon>Fungi</taxon>
        <taxon>Fungi incertae sedis</taxon>
        <taxon>Chytridiomycota</taxon>
        <taxon>Chytridiomycota incertae sedis</taxon>
        <taxon>Chytridiomycetes</taxon>
        <taxon>Caulochytriales</taxon>
        <taxon>Caulochytriaceae</taxon>
        <taxon>Caulochytrium</taxon>
    </lineage>
</organism>
<dbReference type="InterPro" id="IPR015797">
    <property type="entry name" value="NUDIX_hydrolase-like_dom_sf"/>
</dbReference>
<keyword evidence="2" id="KW-1185">Reference proteome</keyword>
<protein>
    <recommendedName>
        <fullName evidence="3">Nudix hydrolase domain-containing protein</fullName>
    </recommendedName>
</protein>
<dbReference type="SUPFAM" id="SSF55811">
    <property type="entry name" value="Nudix"/>
    <property type="match status" value="1"/>
</dbReference>
<dbReference type="Proteomes" id="UP000274922">
    <property type="component" value="Unassembled WGS sequence"/>
</dbReference>
<gene>
    <name evidence="1" type="ORF">CXG81DRAFT_5071</name>
</gene>
<dbReference type="EMBL" id="ML014174">
    <property type="protein sequence ID" value="RKP01381.1"/>
    <property type="molecule type" value="Genomic_DNA"/>
</dbReference>
<dbReference type="Gene3D" id="3.90.79.10">
    <property type="entry name" value="Nucleoside Triphosphate Pyrophosphohydrolase"/>
    <property type="match status" value="1"/>
</dbReference>
<name>A0A4P9X8S9_9FUNG</name>
<evidence type="ECO:0000313" key="2">
    <source>
        <dbReference type="Proteomes" id="UP000274922"/>
    </source>
</evidence>
<evidence type="ECO:0008006" key="3">
    <source>
        <dbReference type="Google" id="ProtNLM"/>
    </source>
</evidence>
<dbReference type="OrthoDB" id="185493at2759"/>
<dbReference type="AlphaFoldDB" id="A0A4P9X8S9"/>